<comment type="caution">
    <text evidence="2">The sequence shown here is derived from an EMBL/GenBank/DDBJ whole genome shotgun (WGS) entry which is preliminary data.</text>
</comment>
<reference evidence="2" key="1">
    <citation type="journal article" date="2022" name="bioRxiv">
        <title>Sequencing and chromosome-scale assembly of the giantPleurodeles waltlgenome.</title>
        <authorList>
            <person name="Brown T."/>
            <person name="Elewa A."/>
            <person name="Iarovenko S."/>
            <person name="Subramanian E."/>
            <person name="Araus A.J."/>
            <person name="Petzold A."/>
            <person name="Susuki M."/>
            <person name="Suzuki K.-i.T."/>
            <person name="Hayashi T."/>
            <person name="Toyoda A."/>
            <person name="Oliveira C."/>
            <person name="Osipova E."/>
            <person name="Leigh N.D."/>
            <person name="Simon A."/>
            <person name="Yun M.H."/>
        </authorList>
    </citation>
    <scope>NUCLEOTIDE SEQUENCE</scope>
    <source>
        <strain evidence="2">20211129_DDA</strain>
        <tissue evidence="2">Liver</tissue>
    </source>
</reference>
<evidence type="ECO:0000256" key="1">
    <source>
        <dbReference type="SAM" id="Phobius"/>
    </source>
</evidence>
<keyword evidence="1" id="KW-0472">Membrane</keyword>
<feature type="transmembrane region" description="Helical" evidence="1">
    <location>
        <begin position="21"/>
        <end position="46"/>
    </location>
</feature>
<organism evidence="2 3">
    <name type="scientific">Pleurodeles waltl</name>
    <name type="common">Iberian ribbed newt</name>
    <dbReference type="NCBI Taxonomy" id="8319"/>
    <lineage>
        <taxon>Eukaryota</taxon>
        <taxon>Metazoa</taxon>
        <taxon>Chordata</taxon>
        <taxon>Craniata</taxon>
        <taxon>Vertebrata</taxon>
        <taxon>Euteleostomi</taxon>
        <taxon>Amphibia</taxon>
        <taxon>Batrachia</taxon>
        <taxon>Caudata</taxon>
        <taxon>Salamandroidea</taxon>
        <taxon>Salamandridae</taxon>
        <taxon>Pleurodelinae</taxon>
        <taxon>Pleurodeles</taxon>
    </lineage>
</organism>
<protein>
    <submittedName>
        <fullName evidence="2">Uncharacterized protein</fullName>
    </submittedName>
</protein>
<dbReference type="AlphaFoldDB" id="A0AAV7PV30"/>
<gene>
    <name evidence="2" type="ORF">NDU88_009430</name>
</gene>
<dbReference type="Proteomes" id="UP001066276">
    <property type="component" value="Chromosome 7"/>
</dbReference>
<sequence length="56" mass="6654">MLLIVRYHFMAFTRYHSNRQAAQFISLCLIHVIHCALTFHGIYMVAFESARRAIHF</sequence>
<evidence type="ECO:0000313" key="2">
    <source>
        <dbReference type="EMBL" id="KAJ1131087.1"/>
    </source>
</evidence>
<accession>A0AAV7PV30</accession>
<name>A0AAV7PV30_PLEWA</name>
<proteinExistence type="predicted"/>
<keyword evidence="1" id="KW-1133">Transmembrane helix</keyword>
<feature type="non-terminal residue" evidence="2">
    <location>
        <position position="56"/>
    </location>
</feature>
<keyword evidence="1" id="KW-0812">Transmembrane</keyword>
<keyword evidence="3" id="KW-1185">Reference proteome</keyword>
<evidence type="ECO:0000313" key="3">
    <source>
        <dbReference type="Proteomes" id="UP001066276"/>
    </source>
</evidence>
<dbReference type="EMBL" id="JANPWB010000011">
    <property type="protein sequence ID" value="KAJ1131087.1"/>
    <property type="molecule type" value="Genomic_DNA"/>
</dbReference>